<feature type="transmembrane region" description="Helical" evidence="1">
    <location>
        <begin position="241"/>
        <end position="261"/>
    </location>
</feature>
<evidence type="ECO:0000313" key="2">
    <source>
        <dbReference type="EMBL" id="KAJ2797333.1"/>
    </source>
</evidence>
<feature type="transmembrane region" description="Helical" evidence="1">
    <location>
        <begin position="203"/>
        <end position="226"/>
    </location>
</feature>
<keyword evidence="3" id="KW-1185">Reference proteome</keyword>
<sequence>MSAVPPPAQTFSAAGRYYLVIPGDTEVDTPYLQYIPVSDVAYGIGGVFAALLLATLAIAALARAHMFGVAALASACLMVSQFLRGSLAINTARLHMYQATLILNTCGANLLMMMAALLLSRWVRFLEGPNSPFASLVVAFAGLIVLGVVALDCVGVPLVFYEDPWYRHVGHILRITAMSATLGTSAIGLLVSLWKAVTSTLQMIAETVCMLSAFGLLCIWASFVLAQAKLPPANVTGTSEVAFYLLGMLPLGLILLVWVALNAPRLFSYQEDLPPTYHVDSRWSKRLDSHYEYPSLPPDNDYSYPVRVPPDAYRRSAYESDTHASE</sequence>
<dbReference type="OrthoDB" id="5557397at2759"/>
<feature type="transmembrane region" description="Helical" evidence="1">
    <location>
        <begin position="40"/>
        <end position="62"/>
    </location>
</feature>
<protein>
    <submittedName>
        <fullName evidence="2">Uncharacterized protein</fullName>
    </submittedName>
</protein>
<proteinExistence type="predicted"/>
<keyword evidence="1" id="KW-0812">Transmembrane</keyword>
<evidence type="ECO:0000256" key="1">
    <source>
        <dbReference type="SAM" id="Phobius"/>
    </source>
</evidence>
<dbReference type="AlphaFoldDB" id="A0A9W8LRB9"/>
<keyword evidence="1" id="KW-1133">Transmembrane helix</keyword>
<keyword evidence="1" id="KW-0472">Membrane</keyword>
<dbReference type="Proteomes" id="UP001140094">
    <property type="component" value="Unassembled WGS sequence"/>
</dbReference>
<feature type="transmembrane region" description="Helical" evidence="1">
    <location>
        <begin position="101"/>
        <end position="120"/>
    </location>
</feature>
<reference evidence="2" key="1">
    <citation type="submission" date="2022-07" db="EMBL/GenBank/DDBJ databases">
        <title>Phylogenomic reconstructions and comparative analyses of Kickxellomycotina fungi.</title>
        <authorList>
            <person name="Reynolds N.K."/>
            <person name="Stajich J.E."/>
            <person name="Barry K."/>
            <person name="Grigoriev I.V."/>
            <person name="Crous P."/>
            <person name="Smith M.E."/>
        </authorList>
    </citation>
    <scope>NUCLEOTIDE SEQUENCE</scope>
    <source>
        <strain evidence="2">NRRL 1565</strain>
    </source>
</reference>
<dbReference type="EMBL" id="JANBUO010001657">
    <property type="protein sequence ID" value="KAJ2797333.1"/>
    <property type="molecule type" value="Genomic_DNA"/>
</dbReference>
<organism evidence="2 3">
    <name type="scientific">Coemansia guatemalensis</name>
    <dbReference type="NCBI Taxonomy" id="2761395"/>
    <lineage>
        <taxon>Eukaryota</taxon>
        <taxon>Fungi</taxon>
        <taxon>Fungi incertae sedis</taxon>
        <taxon>Zoopagomycota</taxon>
        <taxon>Kickxellomycotina</taxon>
        <taxon>Kickxellomycetes</taxon>
        <taxon>Kickxellales</taxon>
        <taxon>Kickxellaceae</taxon>
        <taxon>Coemansia</taxon>
    </lineage>
</organism>
<name>A0A9W8LRB9_9FUNG</name>
<feature type="non-terminal residue" evidence="2">
    <location>
        <position position="326"/>
    </location>
</feature>
<gene>
    <name evidence="2" type="ORF">H4R20_005220</name>
</gene>
<feature type="transmembrane region" description="Helical" evidence="1">
    <location>
        <begin position="69"/>
        <end position="89"/>
    </location>
</feature>
<feature type="transmembrane region" description="Helical" evidence="1">
    <location>
        <begin position="172"/>
        <end position="191"/>
    </location>
</feature>
<evidence type="ECO:0000313" key="3">
    <source>
        <dbReference type="Proteomes" id="UP001140094"/>
    </source>
</evidence>
<accession>A0A9W8LRB9</accession>
<comment type="caution">
    <text evidence="2">The sequence shown here is derived from an EMBL/GenBank/DDBJ whole genome shotgun (WGS) entry which is preliminary data.</text>
</comment>
<feature type="transmembrane region" description="Helical" evidence="1">
    <location>
        <begin position="132"/>
        <end position="160"/>
    </location>
</feature>